<dbReference type="RefSeq" id="XP_002582859.1">
    <property type="nucleotide sequence ID" value="XM_002582813.1"/>
</dbReference>
<organism evidence="2 3">
    <name type="scientific">Uncinocarpus reesii (strain UAMH 1704)</name>
    <dbReference type="NCBI Taxonomy" id="336963"/>
    <lineage>
        <taxon>Eukaryota</taxon>
        <taxon>Fungi</taxon>
        <taxon>Dikarya</taxon>
        <taxon>Ascomycota</taxon>
        <taxon>Pezizomycotina</taxon>
        <taxon>Eurotiomycetes</taxon>
        <taxon>Eurotiomycetidae</taxon>
        <taxon>Onygenales</taxon>
        <taxon>Onygenaceae</taxon>
        <taxon>Uncinocarpus</taxon>
    </lineage>
</organism>
<dbReference type="STRING" id="336963.C4JZN1"/>
<feature type="transmembrane region" description="Helical" evidence="1">
    <location>
        <begin position="167"/>
        <end position="191"/>
    </location>
</feature>
<dbReference type="VEuPathDB" id="FungiDB:UREG_07632"/>
<dbReference type="eggNOG" id="ENOG502RYBX">
    <property type="taxonomic scope" value="Eukaryota"/>
</dbReference>
<dbReference type="Pfam" id="PF10067">
    <property type="entry name" value="DUF2306"/>
    <property type="match status" value="1"/>
</dbReference>
<dbReference type="OrthoDB" id="193478at2759"/>
<name>C4JZN1_UNCRE</name>
<evidence type="ECO:0000313" key="3">
    <source>
        <dbReference type="Proteomes" id="UP000002058"/>
    </source>
</evidence>
<feature type="transmembrane region" description="Helical" evidence="1">
    <location>
        <begin position="71"/>
        <end position="91"/>
    </location>
</feature>
<feature type="transmembrane region" description="Helical" evidence="1">
    <location>
        <begin position="268"/>
        <end position="287"/>
    </location>
</feature>
<dbReference type="AlphaFoldDB" id="C4JZN1"/>
<reference evidence="3" key="1">
    <citation type="journal article" date="2009" name="Genome Res.">
        <title>Comparative genomic analyses of the human fungal pathogens Coccidioides and their relatives.</title>
        <authorList>
            <person name="Sharpton T.J."/>
            <person name="Stajich J.E."/>
            <person name="Rounsley S.D."/>
            <person name="Gardner M.J."/>
            <person name="Wortman J.R."/>
            <person name="Jordar V.S."/>
            <person name="Maiti R."/>
            <person name="Kodira C.D."/>
            <person name="Neafsey D.E."/>
            <person name="Zeng Q."/>
            <person name="Hung C.-Y."/>
            <person name="McMahan C."/>
            <person name="Muszewska A."/>
            <person name="Grynberg M."/>
            <person name="Mandel M.A."/>
            <person name="Kellner E.M."/>
            <person name="Barker B.M."/>
            <person name="Galgiani J.N."/>
            <person name="Orbach M.J."/>
            <person name="Kirkland T.N."/>
            <person name="Cole G.T."/>
            <person name="Henn M.R."/>
            <person name="Birren B.W."/>
            <person name="Taylor J.W."/>
        </authorList>
    </citation>
    <scope>NUCLEOTIDE SEQUENCE [LARGE SCALE GENOMIC DNA]</scope>
    <source>
        <strain evidence="3">UAMH 1704</strain>
    </source>
</reference>
<evidence type="ECO:0000256" key="1">
    <source>
        <dbReference type="SAM" id="Phobius"/>
    </source>
</evidence>
<proteinExistence type="predicted"/>
<feature type="transmembrane region" description="Helical" evidence="1">
    <location>
        <begin position="21"/>
        <end position="40"/>
    </location>
</feature>
<gene>
    <name evidence="2" type="ORF">UREG_07632</name>
</gene>
<accession>C4JZN1</accession>
<protein>
    <recommendedName>
        <fullName evidence="4">DUF2306 domain-containing protein</fullName>
    </recommendedName>
</protein>
<feature type="transmembrane region" description="Helical" evidence="1">
    <location>
        <begin position="103"/>
        <end position="123"/>
    </location>
</feature>
<dbReference type="OMA" id="RHDVWSC"/>
<dbReference type="GeneID" id="8437886"/>
<dbReference type="InParanoid" id="C4JZN1"/>
<keyword evidence="1" id="KW-0812">Transmembrane</keyword>
<sequence>MASIVKHYFLKASQVVGYSKLYNFSLWFIFAGALLGFALARLQYLHAGTYAKGAVPGEWYYAHAGRDRVGIFLHLGTILPCAILVVFQFVPRIRQRCVIFHRTNGYIVIFLLLASNAGALMIMDHAFGGGMDVQTWVVTLVVACTLSVGMAWWNIRRLQIEQHRAWMLRTMFYMGCIITTRLILVILAVAVTRSSSPRYGVWPCGKIRFTYQQQHVSDDVDALLKQRYPDCAFTTAANLSSTFTPISASLFAEDPARNGVAFNLSFGAAAWVAFFLHLVGVEVYLRLTPREAERLRMVSYERQFAAGYKNPGSAGLVVERWGDAKAWGGQGRLPLEDSPFAR</sequence>
<dbReference type="EMBL" id="CH476619">
    <property type="protein sequence ID" value="EEP82767.1"/>
    <property type="molecule type" value="Genomic_DNA"/>
</dbReference>
<dbReference type="Proteomes" id="UP000002058">
    <property type="component" value="Unassembled WGS sequence"/>
</dbReference>
<keyword evidence="3" id="KW-1185">Reference proteome</keyword>
<dbReference type="InterPro" id="IPR018750">
    <property type="entry name" value="DUF2306_membrane"/>
</dbReference>
<keyword evidence="1" id="KW-1133">Transmembrane helix</keyword>
<dbReference type="HOGENOM" id="CLU_054818_0_0_1"/>
<dbReference type="KEGG" id="ure:UREG_07632"/>
<keyword evidence="1" id="KW-0472">Membrane</keyword>
<evidence type="ECO:0000313" key="2">
    <source>
        <dbReference type="EMBL" id="EEP82767.1"/>
    </source>
</evidence>
<feature type="transmembrane region" description="Helical" evidence="1">
    <location>
        <begin position="135"/>
        <end position="155"/>
    </location>
</feature>
<evidence type="ECO:0008006" key="4">
    <source>
        <dbReference type="Google" id="ProtNLM"/>
    </source>
</evidence>